<name>A0ABY5F3U6_9ACTN</name>
<evidence type="ECO:0000313" key="1">
    <source>
        <dbReference type="EMBL" id="UTR78338.1"/>
    </source>
</evidence>
<keyword evidence="2" id="KW-1185">Reference proteome</keyword>
<protein>
    <submittedName>
        <fullName evidence="1">Peptidase inhibitor family I36 protein</fullName>
    </submittedName>
</protein>
<accession>A0ABY5F3U6</accession>
<dbReference type="RefSeq" id="WP_255238804.1">
    <property type="nucleotide sequence ID" value="NZ_CP101397.1"/>
</dbReference>
<dbReference type="EMBL" id="CP101397">
    <property type="protein sequence ID" value="UTR78338.1"/>
    <property type="molecule type" value="Genomic_DNA"/>
</dbReference>
<reference evidence="1" key="1">
    <citation type="submission" date="2022-07" db="EMBL/GenBank/DDBJ databases">
        <title>Genomic of Streptomyces cavourensis F2.</title>
        <authorList>
            <person name="Hu S."/>
            <person name="Liang W."/>
        </authorList>
    </citation>
    <scope>NUCLEOTIDE SEQUENCE</scope>
    <source>
        <strain evidence="1">F2</strain>
    </source>
</reference>
<dbReference type="Proteomes" id="UP001058236">
    <property type="component" value="Chromosome"/>
</dbReference>
<proteinExistence type="predicted"/>
<sequence>MPLWKASQRIPGENFSEFIEIGQAVSLAEPMAGMGETGMRKSAAVAVTVVAALGMTILSAGSANAATSGDGYLASGEMGFFYLKGQGGPVFDPEMNIPDFSKFVYTRQPQTTVNDNTLSYWNRSSKTWYVYTDSFRGGVRGSIPAGHKGDASANFANKISSAYNFN</sequence>
<evidence type="ECO:0000313" key="2">
    <source>
        <dbReference type="Proteomes" id="UP001058236"/>
    </source>
</evidence>
<organism evidence="1 2">
    <name type="scientific">Streptomyces cavourensis</name>
    <dbReference type="NCBI Taxonomy" id="67258"/>
    <lineage>
        <taxon>Bacteria</taxon>
        <taxon>Bacillati</taxon>
        <taxon>Actinomycetota</taxon>
        <taxon>Actinomycetes</taxon>
        <taxon>Kitasatosporales</taxon>
        <taxon>Streptomycetaceae</taxon>
        <taxon>Streptomyces</taxon>
    </lineage>
</organism>
<gene>
    <name evidence="1" type="ORF">NLU04_07685</name>
</gene>